<sequence length="152" mass="17120">MLETFLFFVSCLVCCFMLSISEPLFMGLSLFVVSFIISILLGLEMGSLVGYFVFLIYIGGLMVLFGYVLSIFPNQRFGVPVLFVKLLSAVLLSFVLVFHKNKGDQFLSLGDFGSCVGSGNMYLFVAFLLLFVLLLVVAFCKKRRMPLRMVWE</sequence>
<protein>
    <submittedName>
        <fullName evidence="2">NADH dehydrogenase subunit 6</fullName>
    </submittedName>
</protein>
<proteinExistence type="predicted"/>
<reference evidence="2" key="1">
    <citation type="journal article" date="2017" name="Mar. Genomics">
        <title>Updated mitochondrial phylogeny of Pteriomorph and Heterodont Bivalvia, including deep-sea chemosymbiotic Bathymodiolus mussels, vesicomyid clams and the thyasirid clam Conchocele cf. bisecta.</title>
        <authorList>
            <person name="Ozawa G."/>
            <person name="Shimamura S."/>
            <person name="Takaki Y."/>
            <person name="Yokobori S."/>
            <person name="Ohara Y."/>
            <person name="Takishita K."/>
            <person name="Maruyama T."/>
            <person name="Fujikura K."/>
            <person name="Yoshida T."/>
        </authorList>
    </citation>
    <scope>NUCLEOTIDE SEQUENCE</scope>
</reference>
<geneLocation type="mitochondrion" evidence="2"/>
<evidence type="ECO:0000313" key="2">
    <source>
        <dbReference type="EMBL" id="BAV25041.1"/>
    </source>
</evidence>
<name>A0A1B4WR52_9BIVA</name>
<keyword evidence="2" id="KW-0496">Mitochondrion</keyword>
<accession>A0A1B4WR52</accession>
<keyword evidence="1" id="KW-1133">Transmembrane helix</keyword>
<feature type="transmembrane region" description="Helical" evidence="1">
    <location>
        <begin position="119"/>
        <end position="140"/>
    </location>
</feature>
<dbReference type="AlphaFoldDB" id="A0A1B4WR52"/>
<keyword evidence="1" id="KW-0812">Transmembrane</keyword>
<organism evidence="2">
    <name type="scientific">Bathymodiolus japonicus</name>
    <dbReference type="NCBI Taxonomy" id="220391"/>
    <lineage>
        <taxon>Eukaryota</taxon>
        <taxon>Metazoa</taxon>
        <taxon>Spiralia</taxon>
        <taxon>Lophotrochozoa</taxon>
        <taxon>Mollusca</taxon>
        <taxon>Bivalvia</taxon>
        <taxon>Autobranchia</taxon>
        <taxon>Pteriomorphia</taxon>
        <taxon>Mytilida</taxon>
        <taxon>Mytiloidea</taxon>
        <taxon>Mytilidae</taxon>
        <taxon>Bathymodiolinae</taxon>
        <taxon>Bathymodiolus</taxon>
    </lineage>
</organism>
<feature type="transmembrane region" description="Helical" evidence="1">
    <location>
        <begin position="45"/>
        <end position="69"/>
    </location>
</feature>
<gene>
    <name evidence="2" type="primary">ND6</name>
</gene>
<keyword evidence="1" id="KW-0472">Membrane</keyword>
<feature type="transmembrane region" description="Helical" evidence="1">
    <location>
        <begin position="81"/>
        <end position="99"/>
    </location>
</feature>
<evidence type="ECO:0000256" key="1">
    <source>
        <dbReference type="SAM" id="Phobius"/>
    </source>
</evidence>
<dbReference type="EMBL" id="AP014560">
    <property type="protein sequence ID" value="BAV25041.1"/>
    <property type="molecule type" value="Genomic_DNA"/>
</dbReference>